<sequence>MKEEQSDSLLLLRIIKSSRLYIYAALKYECDDCLRAFVKPKSSRDVAKVLKISSLYLIRKLSSTVAMRTTVSQTLIRVSRSEVFPSSFSSSFSDTMRMHALASASSSRGEKTFSASSSFRHVVENRQRKHHHRLKRTTSFGKNNSCNRTFSSNSARDDYQRKMSAVRSFASSSAAASGENHRHHVSLINGSNRGIGLAFAKHLLETNNESIVGDKRTNGTVIATCRNPDEAKDLHELREKFGTERLEILRIDVLDEKTIEAAAKLVSEKYGRLDCVINTAAVLHLPDRKMVPETSILRFDPEACVLSYRTNAIGPMLMTKHFSKLMLKTAEENDEGKPVPVIASLSARVSSISDNKLGGWYSYRGGKTALNQMTQTAHVEFSRKKNPIAMVLLHPGTVDTELSTPFKKNVPEGKLFTPEYSAGRMLEVLKDVTLKDSGKFYDYAGEEVAW</sequence>
<feature type="compositionally biased region" description="Polar residues" evidence="1">
    <location>
        <begin position="137"/>
        <end position="154"/>
    </location>
</feature>
<dbReference type="InterPro" id="IPR051468">
    <property type="entry name" value="Fungal_SecMetab_SDRs"/>
</dbReference>
<dbReference type="RefSeq" id="XP_007508747.1">
    <property type="nucleotide sequence ID" value="XM_007508685.1"/>
</dbReference>
<dbReference type="PANTHER" id="PTHR43544:SF12">
    <property type="entry name" value="NAD(P)-BINDING ROSSMANN-FOLD SUPERFAMILY PROTEIN"/>
    <property type="match status" value="1"/>
</dbReference>
<dbReference type="CDD" id="cd05325">
    <property type="entry name" value="carb_red_sniffer_like_SDR_c"/>
    <property type="match status" value="1"/>
</dbReference>
<dbReference type="Pfam" id="PF00106">
    <property type="entry name" value="adh_short"/>
    <property type="match status" value="1"/>
</dbReference>
<name>K8FCT4_9CHLO</name>
<evidence type="ECO:0000256" key="1">
    <source>
        <dbReference type="SAM" id="MobiDB-lite"/>
    </source>
</evidence>
<feature type="compositionally biased region" description="Basic residues" evidence="1">
    <location>
        <begin position="127"/>
        <end position="136"/>
    </location>
</feature>
<dbReference type="PANTHER" id="PTHR43544">
    <property type="entry name" value="SHORT-CHAIN DEHYDROGENASE/REDUCTASE"/>
    <property type="match status" value="1"/>
</dbReference>
<organism evidence="2 3">
    <name type="scientific">Bathycoccus prasinos</name>
    <dbReference type="NCBI Taxonomy" id="41875"/>
    <lineage>
        <taxon>Eukaryota</taxon>
        <taxon>Viridiplantae</taxon>
        <taxon>Chlorophyta</taxon>
        <taxon>Mamiellophyceae</taxon>
        <taxon>Mamiellales</taxon>
        <taxon>Bathycoccaceae</taxon>
        <taxon>Bathycoccus</taxon>
    </lineage>
</organism>
<dbReference type="GO" id="GO:0005737">
    <property type="term" value="C:cytoplasm"/>
    <property type="evidence" value="ECO:0007669"/>
    <property type="project" value="TreeGrafter"/>
</dbReference>
<dbReference type="Gene3D" id="3.40.50.720">
    <property type="entry name" value="NAD(P)-binding Rossmann-like Domain"/>
    <property type="match status" value="1"/>
</dbReference>
<evidence type="ECO:0000313" key="2">
    <source>
        <dbReference type="EMBL" id="CCO19833.1"/>
    </source>
</evidence>
<gene>
    <name evidence="2" type="ordered locus">Bathy15g01390</name>
</gene>
<dbReference type="KEGG" id="bpg:Bathy15g01390"/>
<dbReference type="InterPro" id="IPR002347">
    <property type="entry name" value="SDR_fam"/>
</dbReference>
<dbReference type="EMBL" id="FO082264">
    <property type="protein sequence ID" value="CCO19833.1"/>
    <property type="molecule type" value="Genomic_DNA"/>
</dbReference>
<proteinExistence type="predicted"/>
<dbReference type="eggNOG" id="KOG1611">
    <property type="taxonomic scope" value="Eukaryota"/>
</dbReference>
<protein>
    <submittedName>
        <fullName evidence="2">C factor cell-cell signaling protein</fullName>
    </submittedName>
</protein>
<dbReference type="PRINTS" id="PR00081">
    <property type="entry name" value="GDHRDH"/>
</dbReference>
<feature type="region of interest" description="Disordered" evidence="1">
    <location>
        <begin position="124"/>
        <end position="157"/>
    </location>
</feature>
<dbReference type="Proteomes" id="UP000198341">
    <property type="component" value="Chromosome 15"/>
</dbReference>
<evidence type="ECO:0000313" key="3">
    <source>
        <dbReference type="Proteomes" id="UP000198341"/>
    </source>
</evidence>
<dbReference type="GeneID" id="19011491"/>
<dbReference type="SUPFAM" id="SSF51735">
    <property type="entry name" value="NAD(P)-binding Rossmann-fold domains"/>
    <property type="match status" value="1"/>
</dbReference>
<dbReference type="OrthoDB" id="5296at2759"/>
<accession>K8FCT4</accession>
<dbReference type="InterPro" id="IPR036291">
    <property type="entry name" value="NAD(P)-bd_dom_sf"/>
</dbReference>
<keyword evidence="3" id="KW-1185">Reference proteome</keyword>
<dbReference type="AlphaFoldDB" id="K8FCT4"/>
<dbReference type="GO" id="GO:0016491">
    <property type="term" value="F:oxidoreductase activity"/>
    <property type="evidence" value="ECO:0007669"/>
    <property type="project" value="TreeGrafter"/>
</dbReference>
<reference evidence="2 3" key="1">
    <citation type="submission" date="2011-10" db="EMBL/GenBank/DDBJ databases">
        <authorList>
            <person name="Genoscope - CEA"/>
        </authorList>
    </citation>
    <scope>NUCLEOTIDE SEQUENCE [LARGE SCALE GENOMIC DNA]</scope>
    <source>
        <strain evidence="2 3">RCC 1105</strain>
    </source>
</reference>